<dbReference type="Proteomes" id="UP000694545">
    <property type="component" value="Unplaced"/>
</dbReference>
<evidence type="ECO:0000256" key="17">
    <source>
        <dbReference type="ARBA" id="ARBA00064927"/>
    </source>
</evidence>
<evidence type="ECO:0000256" key="2">
    <source>
        <dbReference type="ARBA" id="ARBA00004613"/>
    </source>
</evidence>
<keyword evidence="8 22" id="KW-0479">Metal-binding</keyword>
<evidence type="ECO:0000313" key="24">
    <source>
        <dbReference type="Ensembl" id="ENSVKKP00000001487.1"/>
    </source>
</evidence>
<evidence type="ECO:0000313" key="25">
    <source>
        <dbReference type="Proteomes" id="UP000694545"/>
    </source>
</evidence>
<feature type="binding site" evidence="22">
    <location>
        <position position="461"/>
    </location>
    <ligand>
        <name>Ca(2+)</name>
        <dbReference type="ChEBI" id="CHEBI:29108"/>
    </ligand>
</feature>
<evidence type="ECO:0000256" key="13">
    <source>
        <dbReference type="ARBA" id="ARBA00023315"/>
    </source>
</evidence>
<dbReference type="Gene3D" id="3.90.260.10">
    <property type="entry name" value="Transglutaminase-like"/>
    <property type="match status" value="1"/>
</dbReference>
<keyword evidence="5" id="KW-0964">Secreted</keyword>
<evidence type="ECO:0000256" key="20">
    <source>
        <dbReference type="ARBA" id="ARBA00082760"/>
    </source>
</evidence>
<dbReference type="PANTHER" id="PTHR11590">
    <property type="entry name" value="PROTEIN-GLUTAMINE GAMMA-GLUTAMYLTRANSFERASE"/>
    <property type="match status" value="1"/>
</dbReference>
<comment type="catalytic activity">
    <reaction evidence="15">
        <text>L-glutaminyl-[protein] + L-lysyl-[protein] = [protein]-L-lysyl-N(6)-5-L-glutamyl-[protein] + NH4(+)</text>
        <dbReference type="Rhea" id="RHEA:54816"/>
        <dbReference type="Rhea" id="RHEA-COMP:9752"/>
        <dbReference type="Rhea" id="RHEA-COMP:10207"/>
        <dbReference type="Rhea" id="RHEA-COMP:14005"/>
        <dbReference type="ChEBI" id="CHEBI:28938"/>
        <dbReference type="ChEBI" id="CHEBI:29969"/>
        <dbReference type="ChEBI" id="CHEBI:30011"/>
        <dbReference type="ChEBI" id="CHEBI:138370"/>
        <dbReference type="EC" id="2.3.2.13"/>
    </reaction>
</comment>
<dbReference type="GO" id="GO:0005737">
    <property type="term" value="C:cytoplasm"/>
    <property type="evidence" value="ECO:0007669"/>
    <property type="project" value="UniProtKB-SubCell"/>
</dbReference>
<dbReference type="InterPro" id="IPR036985">
    <property type="entry name" value="Transglutaminase-like_sf"/>
</dbReference>
<dbReference type="GO" id="GO:0046872">
    <property type="term" value="F:metal ion binding"/>
    <property type="evidence" value="ECO:0007669"/>
    <property type="project" value="UniProtKB-KW"/>
</dbReference>
<dbReference type="Pfam" id="PF00868">
    <property type="entry name" value="Transglut_N"/>
    <property type="match status" value="1"/>
</dbReference>
<dbReference type="InterPro" id="IPR014756">
    <property type="entry name" value="Ig_E-set"/>
</dbReference>
<evidence type="ECO:0000256" key="14">
    <source>
        <dbReference type="ARBA" id="ARBA00024222"/>
    </source>
</evidence>
<dbReference type="AlphaFoldDB" id="A0A8D2KQX4"/>
<keyword evidence="13" id="KW-0012">Acyltransferase</keyword>
<evidence type="ECO:0000256" key="18">
    <source>
        <dbReference type="ARBA" id="ARBA00072805"/>
    </source>
</evidence>
<dbReference type="FunFam" id="2.60.40.10:FF:000978">
    <property type="entry name" value="coagulation factor XIII A chain"/>
    <property type="match status" value="1"/>
</dbReference>
<gene>
    <name evidence="24" type="primary">F13A1</name>
</gene>
<dbReference type="SUPFAM" id="SSF49309">
    <property type="entry name" value="Transglutaminase, two C-terminal domains"/>
    <property type="match status" value="2"/>
</dbReference>
<evidence type="ECO:0000256" key="3">
    <source>
        <dbReference type="ARBA" id="ARBA00005968"/>
    </source>
</evidence>
<reference evidence="24" key="2">
    <citation type="submission" date="2025-09" db="UniProtKB">
        <authorList>
            <consortium name="Ensembl"/>
        </authorList>
    </citation>
    <scope>IDENTIFICATION</scope>
</reference>
<dbReference type="GO" id="GO:0003810">
    <property type="term" value="F:protein-glutamine gamma-glutamyltransferase activity"/>
    <property type="evidence" value="ECO:0007669"/>
    <property type="project" value="UniProtKB-EC"/>
</dbReference>
<keyword evidence="12" id="KW-0865">Zymogen</keyword>
<reference evidence="24" key="1">
    <citation type="submission" date="2025-08" db="UniProtKB">
        <authorList>
            <consortium name="Ensembl"/>
        </authorList>
    </citation>
    <scope>IDENTIFICATION</scope>
</reference>
<keyword evidence="9 22" id="KW-0106">Calcium</keyword>
<dbReference type="InterPro" id="IPR050779">
    <property type="entry name" value="Transglutaminase"/>
</dbReference>
<organism evidence="24 25">
    <name type="scientific">Varanus komodoensis</name>
    <name type="common">Komodo dragon</name>
    <dbReference type="NCBI Taxonomy" id="61221"/>
    <lineage>
        <taxon>Eukaryota</taxon>
        <taxon>Metazoa</taxon>
        <taxon>Chordata</taxon>
        <taxon>Craniata</taxon>
        <taxon>Vertebrata</taxon>
        <taxon>Euteleostomi</taxon>
        <taxon>Lepidosauria</taxon>
        <taxon>Squamata</taxon>
        <taxon>Bifurcata</taxon>
        <taxon>Unidentata</taxon>
        <taxon>Episquamata</taxon>
        <taxon>Toxicofera</taxon>
        <taxon>Anguimorpha</taxon>
        <taxon>Paleoanguimorpha</taxon>
        <taxon>Varanoidea</taxon>
        <taxon>Varanidae</taxon>
        <taxon>Varanus</taxon>
    </lineage>
</organism>
<evidence type="ECO:0000256" key="6">
    <source>
        <dbReference type="ARBA" id="ARBA00022679"/>
    </source>
</evidence>
<dbReference type="RefSeq" id="XP_044310645.1">
    <property type="nucleotide sequence ID" value="XM_044454710.1"/>
</dbReference>
<name>A0A8D2KQX4_VARKO</name>
<evidence type="ECO:0000256" key="12">
    <source>
        <dbReference type="ARBA" id="ARBA00023145"/>
    </source>
</evidence>
<comment type="cofactor">
    <cofactor evidence="22">
        <name>Ca(2+)</name>
        <dbReference type="ChEBI" id="CHEBI:29108"/>
    </cofactor>
    <text evidence="22">Binds 1 Ca(2+) ion per subunit.</text>
</comment>
<evidence type="ECO:0000256" key="8">
    <source>
        <dbReference type="ARBA" id="ARBA00022723"/>
    </source>
</evidence>
<feature type="active site" evidence="21">
    <location>
        <position position="337"/>
    </location>
</feature>
<proteinExistence type="inferred from homology"/>
<dbReference type="Pfam" id="PF00927">
    <property type="entry name" value="Transglut_C"/>
    <property type="match status" value="2"/>
</dbReference>
<comment type="subunit">
    <text evidence="17">Tetramer of two A chains (F13A1) and two B (F13B) chains.</text>
</comment>
<comment type="similarity">
    <text evidence="3">Belongs to the transglutaminase superfamily. Transglutaminase family.</text>
</comment>
<comment type="subcellular location">
    <subcellularLocation>
        <location evidence="1">Cytoplasm</location>
    </subcellularLocation>
    <subcellularLocation>
        <location evidence="2">Secreted</location>
    </subcellularLocation>
</comment>
<dbReference type="GO" id="GO:0005576">
    <property type="term" value="C:extracellular region"/>
    <property type="evidence" value="ECO:0007669"/>
    <property type="project" value="UniProtKB-SubCell"/>
</dbReference>
<evidence type="ECO:0000259" key="23">
    <source>
        <dbReference type="SMART" id="SM00460"/>
    </source>
</evidence>
<dbReference type="FunFam" id="3.90.260.10:FF:000001">
    <property type="entry name" value="Protein-glutamine gamma-glutamyltransferase 2"/>
    <property type="match status" value="1"/>
</dbReference>
<feature type="binding site" evidence="22">
    <location>
        <position position="508"/>
    </location>
    <ligand>
        <name>Ca(2+)</name>
        <dbReference type="ChEBI" id="CHEBI:29108"/>
    </ligand>
</feature>
<keyword evidence="7" id="KW-0356">Hemostasis</keyword>
<feature type="binding site" evidence="22">
    <location>
        <position position="459"/>
    </location>
    <ligand>
        <name>Ca(2+)</name>
        <dbReference type="ChEBI" id="CHEBI:29108"/>
    </ligand>
</feature>
<evidence type="ECO:0000256" key="4">
    <source>
        <dbReference type="ARBA" id="ARBA00022490"/>
    </source>
</evidence>
<protein>
    <recommendedName>
        <fullName evidence="18">Coagulation factor XIII A chain</fullName>
        <ecNumber evidence="14">2.3.2.13</ecNumber>
    </recommendedName>
    <alternativeName>
        <fullName evidence="19">Protein-glutamine gamma-glutamyltransferase A chain</fullName>
    </alternativeName>
    <alternativeName>
        <fullName evidence="20">Transglutaminase A chain</fullName>
    </alternativeName>
</protein>
<dbReference type="Ensembl" id="ENSVKKT00000001540.1">
    <property type="protein sequence ID" value="ENSVKKP00000001487.1"/>
    <property type="gene ID" value="ENSVKKG00000001231.1"/>
</dbReference>
<evidence type="ECO:0000256" key="16">
    <source>
        <dbReference type="ARBA" id="ARBA00058277"/>
    </source>
</evidence>
<dbReference type="FunFam" id="2.60.40.10:FF:000090">
    <property type="entry name" value="Protein-glutamine gamma-glutamyltransferase 2"/>
    <property type="match status" value="1"/>
</dbReference>
<dbReference type="InterPro" id="IPR002931">
    <property type="entry name" value="Transglutaminase-like"/>
</dbReference>
<dbReference type="OMA" id="FREVPRN"/>
<dbReference type="PANTHER" id="PTHR11590:SF42">
    <property type="entry name" value="COAGULATION FACTOR XIII A CHAIN"/>
    <property type="match status" value="1"/>
</dbReference>
<dbReference type="InterPro" id="IPR013783">
    <property type="entry name" value="Ig-like_fold"/>
</dbReference>
<feature type="binding site" evidence="22">
    <location>
        <position position="513"/>
    </location>
    <ligand>
        <name>Ca(2+)</name>
        <dbReference type="ChEBI" id="CHEBI:29108"/>
    </ligand>
</feature>
<dbReference type="Gene3D" id="2.60.40.10">
    <property type="entry name" value="Immunoglobulins"/>
    <property type="match status" value="3"/>
</dbReference>
<evidence type="ECO:0000256" key="21">
    <source>
        <dbReference type="PIRSR" id="PIRSR000459-1"/>
    </source>
</evidence>
<dbReference type="InterPro" id="IPR036238">
    <property type="entry name" value="Transglutaminase_C_sf"/>
</dbReference>
<keyword evidence="25" id="KW-1185">Reference proteome</keyword>
<evidence type="ECO:0000256" key="22">
    <source>
        <dbReference type="PIRSR" id="PIRSR000459-2"/>
    </source>
</evidence>
<dbReference type="SUPFAM" id="SSF81296">
    <property type="entry name" value="E set domains"/>
    <property type="match status" value="1"/>
</dbReference>
<dbReference type="InterPro" id="IPR008958">
    <property type="entry name" value="Transglutaminase_C"/>
</dbReference>
<keyword evidence="10" id="KW-0007">Acetylation</keyword>
<dbReference type="PIRSF" id="PIRSF000459">
    <property type="entry name" value="TGM_EBP42"/>
    <property type="match status" value="1"/>
</dbReference>
<dbReference type="Pfam" id="PF01841">
    <property type="entry name" value="Transglut_core"/>
    <property type="match status" value="1"/>
</dbReference>
<accession>A0A8D2KQX4</accession>
<keyword evidence="11" id="KW-0094">Blood coagulation</keyword>
<sequence length="750" mass="85310">MLDQEDISEIIAMTEPVAAERPKKKVVPAGLSGRRALPPNVSNEEEDEIPTMEATGFVPRGFQLDDVLEVQRINLLNTEYEINKREHHTYYYHNSKLIVRRGQSFEIRISFNRPHDPANDVFWLEYVIGRYPQQNKGTYIRVPLVEELESRKWGAKITHRDSREVTLRIMPAADCIVGKFRMYVAVLTKIGILRTRRNPDTDTYILFNPWCAEDAVFLDDEQERQEYVLNDLGVIYYGDAKCIKTRTWNYGQFEEGVLDACLYLMDRAQLDLSGRGNPVKISRVGSAVVNAKDDEGVIVGSWNNIYEYGVAPSSWTGSVDILLEYYSSKEPVRYGQCWVFAGVFNTFLRCIGIPARIITNYSSAHDNDANLQLDIFVDENGKVDSKLTKDSIWNYHCWNEAWMARPDLPVGFGGWQIVDSTPQENSDGMYRCGPASVQAVKHGHVCFQFDTPFIYAEVNSDVVYSKAMTNGTRLIQHIDKTQIGSLIVTKEVGTDKMKDITDQYKFREGTAEERLALETALMYGIKRNIPQDAIPSRDIEMDFLVEDALLGSNFNVNVTFQNSTENHYTLTSYLSGNIVFYTGVPKAEFKNHNFKVKLEPMQAQTVKVLIQSSEYMSQLVEQANLHFFVTARVNETEKILAQQKSVALKIPQLLLKVPGEKVVGKEMLVLLEFTNPLKQNLTDVWVRLDGPGLLKPTSKHFKEIPKNSTLNMEEKCIPRRAGARKLIASLNCDALRHVYGELDINIQNAA</sequence>
<feature type="active site" evidence="21">
    <location>
        <position position="419"/>
    </location>
</feature>
<dbReference type="CTD" id="2162"/>
<evidence type="ECO:0000256" key="10">
    <source>
        <dbReference type="ARBA" id="ARBA00022990"/>
    </source>
</evidence>
<dbReference type="GeneID" id="123035985"/>
<dbReference type="SMART" id="SM00460">
    <property type="entry name" value="TGc"/>
    <property type="match status" value="1"/>
</dbReference>
<dbReference type="InterPro" id="IPR038765">
    <property type="entry name" value="Papain-like_cys_pep_sf"/>
</dbReference>
<evidence type="ECO:0000256" key="1">
    <source>
        <dbReference type="ARBA" id="ARBA00004496"/>
    </source>
</evidence>
<dbReference type="EC" id="2.3.2.13" evidence="14"/>
<comment type="function">
    <text evidence="16">Factor XIII is activated by thrombin and calcium ion to a transglutaminase that catalyzes the formation of gamma-glutamyl-epsilon-lysine cross-links between fibrin chains, thus stabilizing the fibrin clot. Also cross-link alpha-2-plasmin inhibitor, or fibronectin, to the alpha chains of fibrin.</text>
</comment>
<evidence type="ECO:0000256" key="7">
    <source>
        <dbReference type="ARBA" id="ARBA00022696"/>
    </source>
</evidence>
<keyword evidence="4" id="KW-0963">Cytoplasm</keyword>
<dbReference type="OrthoDB" id="437511at2759"/>
<evidence type="ECO:0000256" key="19">
    <source>
        <dbReference type="ARBA" id="ARBA00078127"/>
    </source>
</evidence>
<dbReference type="FunFam" id="2.60.40.10:FF:000171">
    <property type="entry name" value="protein-glutamine gamma-glutamyltransferase 6"/>
    <property type="match status" value="1"/>
</dbReference>
<dbReference type="InterPro" id="IPR023608">
    <property type="entry name" value="Transglutaminase_animal"/>
</dbReference>
<dbReference type="GO" id="GO:0072378">
    <property type="term" value="P:blood coagulation, fibrin clot formation"/>
    <property type="evidence" value="ECO:0007669"/>
    <property type="project" value="TreeGrafter"/>
</dbReference>
<dbReference type="SUPFAM" id="SSF54001">
    <property type="entry name" value="Cysteine proteinases"/>
    <property type="match status" value="1"/>
</dbReference>
<evidence type="ECO:0000256" key="15">
    <source>
        <dbReference type="ARBA" id="ARBA00051843"/>
    </source>
</evidence>
<feature type="active site" evidence="21">
    <location>
        <position position="396"/>
    </location>
</feature>
<evidence type="ECO:0000256" key="5">
    <source>
        <dbReference type="ARBA" id="ARBA00022525"/>
    </source>
</evidence>
<dbReference type="InterPro" id="IPR001102">
    <property type="entry name" value="Transglutaminase_N"/>
</dbReference>
<keyword evidence="6" id="KW-0808">Transferase</keyword>
<feature type="domain" description="Transglutaminase-like" evidence="23">
    <location>
        <begin position="329"/>
        <end position="422"/>
    </location>
</feature>
<evidence type="ECO:0000256" key="11">
    <source>
        <dbReference type="ARBA" id="ARBA00023084"/>
    </source>
</evidence>
<evidence type="ECO:0000256" key="9">
    <source>
        <dbReference type="ARBA" id="ARBA00022837"/>
    </source>
</evidence>
<dbReference type="KEGG" id="vko:123035985"/>